<keyword evidence="3" id="KW-1185">Reference proteome</keyword>
<gene>
    <name evidence="2" type="ORF">Micbo1qcDRAFT_19262</name>
</gene>
<accession>A0A136ITQ8</accession>
<name>A0A136ITQ8_9PEZI</name>
<dbReference type="AlphaFoldDB" id="A0A136ITQ8"/>
<organism evidence="2 3">
    <name type="scientific">Microdochium bolleyi</name>
    <dbReference type="NCBI Taxonomy" id="196109"/>
    <lineage>
        <taxon>Eukaryota</taxon>
        <taxon>Fungi</taxon>
        <taxon>Dikarya</taxon>
        <taxon>Ascomycota</taxon>
        <taxon>Pezizomycotina</taxon>
        <taxon>Sordariomycetes</taxon>
        <taxon>Xylariomycetidae</taxon>
        <taxon>Xylariales</taxon>
        <taxon>Microdochiaceae</taxon>
        <taxon>Microdochium</taxon>
    </lineage>
</organism>
<keyword evidence="1" id="KW-0812">Transmembrane</keyword>
<keyword evidence="1" id="KW-0472">Membrane</keyword>
<sequence length="73" mass="8538">MSTTAHRPRFHDIDYSYFLLSWFVLFHLLILHQLQASERLETYAHDSTCDFGMGGMIRGHRGVGRILRMGELK</sequence>
<proteinExistence type="predicted"/>
<dbReference type="EMBL" id="KQ964259">
    <property type="protein sequence ID" value="KXJ88243.1"/>
    <property type="molecule type" value="Genomic_DNA"/>
</dbReference>
<dbReference type="InParanoid" id="A0A136ITQ8"/>
<evidence type="ECO:0000313" key="2">
    <source>
        <dbReference type="EMBL" id="KXJ88243.1"/>
    </source>
</evidence>
<evidence type="ECO:0000313" key="3">
    <source>
        <dbReference type="Proteomes" id="UP000070501"/>
    </source>
</evidence>
<reference evidence="3" key="1">
    <citation type="submission" date="2016-02" db="EMBL/GenBank/DDBJ databases">
        <title>Draft genome sequence of Microdochium bolleyi, a fungal endophyte of beachgrass.</title>
        <authorList>
            <consortium name="DOE Joint Genome Institute"/>
            <person name="David A.S."/>
            <person name="May G."/>
            <person name="Haridas S."/>
            <person name="Lim J."/>
            <person name="Wang M."/>
            <person name="Labutti K."/>
            <person name="Lipzen A."/>
            <person name="Barry K."/>
            <person name="Grigoriev I.V."/>
        </authorList>
    </citation>
    <scope>NUCLEOTIDE SEQUENCE [LARGE SCALE GENOMIC DNA]</scope>
    <source>
        <strain evidence="3">J235TASD1</strain>
    </source>
</reference>
<dbReference type="Proteomes" id="UP000070501">
    <property type="component" value="Unassembled WGS sequence"/>
</dbReference>
<feature type="transmembrane region" description="Helical" evidence="1">
    <location>
        <begin position="15"/>
        <end position="31"/>
    </location>
</feature>
<protein>
    <submittedName>
        <fullName evidence="2">Uncharacterized protein</fullName>
    </submittedName>
</protein>
<evidence type="ECO:0000256" key="1">
    <source>
        <dbReference type="SAM" id="Phobius"/>
    </source>
</evidence>
<keyword evidence="1" id="KW-1133">Transmembrane helix</keyword>